<proteinExistence type="predicted"/>
<evidence type="ECO:0000313" key="3">
    <source>
        <dbReference type="Proteomes" id="UP000182409"/>
    </source>
</evidence>
<name>A0A1H4PQ09_9BACT</name>
<feature type="compositionally biased region" description="Basic and acidic residues" evidence="1">
    <location>
        <begin position="45"/>
        <end position="79"/>
    </location>
</feature>
<dbReference type="EMBL" id="FNSD01000001">
    <property type="protein sequence ID" value="SEC09334.1"/>
    <property type="molecule type" value="Genomic_DNA"/>
</dbReference>
<sequence>MGAMPFPIKKCAVCGEEFELKPDKPGFANRCPECTAEEQEAAAEAAKKTGMDADQRREKSEMDAARRDTIRNMLYRKDS</sequence>
<accession>A0A1H4PQ09</accession>
<protein>
    <submittedName>
        <fullName evidence="2">Uncharacterized protein</fullName>
    </submittedName>
</protein>
<organism evidence="2 3">
    <name type="scientific">Terriglobus roseus</name>
    <dbReference type="NCBI Taxonomy" id="392734"/>
    <lineage>
        <taxon>Bacteria</taxon>
        <taxon>Pseudomonadati</taxon>
        <taxon>Acidobacteriota</taxon>
        <taxon>Terriglobia</taxon>
        <taxon>Terriglobales</taxon>
        <taxon>Acidobacteriaceae</taxon>
        <taxon>Terriglobus</taxon>
    </lineage>
</organism>
<dbReference type="Proteomes" id="UP000182409">
    <property type="component" value="Unassembled WGS sequence"/>
</dbReference>
<evidence type="ECO:0000313" key="2">
    <source>
        <dbReference type="EMBL" id="SEC09334.1"/>
    </source>
</evidence>
<dbReference type="AlphaFoldDB" id="A0A1H4PQ09"/>
<reference evidence="2 3" key="1">
    <citation type="submission" date="2016-10" db="EMBL/GenBank/DDBJ databases">
        <authorList>
            <person name="de Groot N.N."/>
        </authorList>
    </citation>
    <scope>NUCLEOTIDE SEQUENCE [LARGE SCALE GENOMIC DNA]</scope>
    <source>
        <strain evidence="2 3">AB35.6</strain>
    </source>
</reference>
<gene>
    <name evidence="2" type="ORF">SAMN05443244_2632</name>
</gene>
<feature type="region of interest" description="Disordered" evidence="1">
    <location>
        <begin position="39"/>
        <end position="79"/>
    </location>
</feature>
<evidence type="ECO:0000256" key="1">
    <source>
        <dbReference type="SAM" id="MobiDB-lite"/>
    </source>
</evidence>